<feature type="domain" description="Reverse transcriptase Ty1/copia-type" evidence="2">
    <location>
        <begin position="9"/>
        <end position="122"/>
    </location>
</feature>
<dbReference type="PANTHER" id="PTHR11439:SF509">
    <property type="entry name" value="RNA-DIRECTED DNA POLYMERASE"/>
    <property type="match status" value="1"/>
</dbReference>
<feature type="compositionally biased region" description="Basic and acidic residues" evidence="1">
    <location>
        <begin position="365"/>
        <end position="379"/>
    </location>
</feature>
<name>A0ABQ5EN02_9ASTR</name>
<keyword evidence="4" id="KW-1185">Reference proteome</keyword>
<sequence>MCDKKNSVHKETLSTYLLDNGFYRGQIDKNLFIKRVKGDILLVQVYVDDIIFGSTKKSLCTDFEQIMHKRFQMSSMGELTFFLGLQVKQKEDGIFISQDKYVGEILKKFGFSIIRTANTPMETNKDLTKDKYGEDVDVHLYRSMIGSLMYLTSSRPNIMFSVCACSRFQVQPKVSHLNAVKRIFRYLKGRPKLGLWYPKDSPFILEAFSDSDYAGTKIHVNNESVICVVKNPVYHSKTKHIEIRHHFIRDSYDKRLIEMVKIHTDNNVADLLTKAFDVSRFNFLVASICGSVMSGLMLDMVWRCFLDEFKAKSDISRISTARLNKAVWLDLWQSQAPRHNRGAPDQTRSKRVLEQPIEPALSEGHTSRSGEGRMEHQFELTDNVPITPHDSPLPGGHTPGSDEDDDLDEEDASKQGRNSDKIKPMFKDSDFDVLDAK</sequence>
<dbReference type="InterPro" id="IPR013103">
    <property type="entry name" value="RVT_2"/>
</dbReference>
<comment type="caution">
    <text evidence="3">The sequence shown here is derived from an EMBL/GenBank/DDBJ whole genome shotgun (WGS) entry which is preliminary data.</text>
</comment>
<feature type="region of interest" description="Disordered" evidence="1">
    <location>
        <begin position="337"/>
        <end position="437"/>
    </location>
</feature>
<feature type="compositionally biased region" description="Basic and acidic residues" evidence="1">
    <location>
        <begin position="412"/>
        <end position="437"/>
    </location>
</feature>
<protein>
    <submittedName>
        <fullName evidence="3">Ribonuclease H-like domain-containing protein</fullName>
    </submittedName>
</protein>
<gene>
    <name evidence="3" type="ORF">Tco_0978434</name>
</gene>
<dbReference type="PANTHER" id="PTHR11439">
    <property type="entry name" value="GAG-POL-RELATED RETROTRANSPOSON"/>
    <property type="match status" value="1"/>
</dbReference>
<dbReference type="Pfam" id="PF07727">
    <property type="entry name" value="RVT_2"/>
    <property type="match status" value="1"/>
</dbReference>
<reference evidence="3" key="1">
    <citation type="journal article" date="2022" name="Int. J. Mol. Sci.">
        <title>Draft Genome of Tanacetum Coccineum: Genomic Comparison of Closely Related Tanacetum-Family Plants.</title>
        <authorList>
            <person name="Yamashiro T."/>
            <person name="Shiraishi A."/>
            <person name="Nakayama K."/>
            <person name="Satake H."/>
        </authorList>
    </citation>
    <scope>NUCLEOTIDE SEQUENCE</scope>
</reference>
<dbReference type="CDD" id="cd09272">
    <property type="entry name" value="RNase_HI_RT_Ty1"/>
    <property type="match status" value="1"/>
</dbReference>
<dbReference type="SUPFAM" id="SSF56672">
    <property type="entry name" value="DNA/RNA polymerases"/>
    <property type="match status" value="1"/>
</dbReference>
<evidence type="ECO:0000256" key="1">
    <source>
        <dbReference type="SAM" id="MobiDB-lite"/>
    </source>
</evidence>
<accession>A0ABQ5EN02</accession>
<dbReference type="InterPro" id="IPR043502">
    <property type="entry name" value="DNA/RNA_pol_sf"/>
</dbReference>
<reference evidence="3" key="2">
    <citation type="submission" date="2022-01" db="EMBL/GenBank/DDBJ databases">
        <authorList>
            <person name="Yamashiro T."/>
            <person name="Shiraishi A."/>
            <person name="Satake H."/>
            <person name="Nakayama K."/>
        </authorList>
    </citation>
    <scope>NUCLEOTIDE SEQUENCE</scope>
</reference>
<feature type="compositionally biased region" description="Acidic residues" evidence="1">
    <location>
        <begin position="401"/>
        <end position="411"/>
    </location>
</feature>
<organism evidence="3 4">
    <name type="scientific">Tanacetum coccineum</name>
    <dbReference type="NCBI Taxonomy" id="301880"/>
    <lineage>
        <taxon>Eukaryota</taxon>
        <taxon>Viridiplantae</taxon>
        <taxon>Streptophyta</taxon>
        <taxon>Embryophyta</taxon>
        <taxon>Tracheophyta</taxon>
        <taxon>Spermatophyta</taxon>
        <taxon>Magnoliopsida</taxon>
        <taxon>eudicotyledons</taxon>
        <taxon>Gunneridae</taxon>
        <taxon>Pentapetalae</taxon>
        <taxon>asterids</taxon>
        <taxon>campanulids</taxon>
        <taxon>Asterales</taxon>
        <taxon>Asteraceae</taxon>
        <taxon>Asteroideae</taxon>
        <taxon>Anthemideae</taxon>
        <taxon>Anthemidinae</taxon>
        <taxon>Tanacetum</taxon>
    </lineage>
</organism>
<dbReference type="EMBL" id="BQNB010016480">
    <property type="protein sequence ID" value="GJT52277.1"/>
    <property type="molecule type" value="Genomic_DNA"/>
</dbReference>
<evidence type="ECO:0000313" key="3">
    <source>
        <dbReference type="EMBL" id="GJT52277.1"/>
    </source>
</evidence>
<proteinExistence type="predicted"/>
<evidence type="ECO:0000313" key="4">
    <source>
        <dbReference type="Proteomes" id="UP001151760"/>
    </source>
</evidence>
<dbReference type="Proteomes" id="UP001151760">
    <property type="component" value="Unassembled WGS sequence"/>
</dbReference>
<evidence type="ECO:0000259" key="2">
    <source>
        <dbReference type="Pfam" id="PF07727"/>
    </source>
</evidence>